<dbReference type="Gene3D" id="3.90.550.10">
    <property type="entry name" value="Spore Coat Polysaccharide Biosynthesis Protein SpsA, Chain A"/>
    <property type="match status" value="1"/>
</dbReference>
<name>A0A3A8I9D3_9BACT</name>
<dbReference type="SUPFAM" id="SSF53335">
    <property type="entry name" value="S-adenosyl-L-methionine-dependent methyltransferases"/>
    <property type="match status" value="1"/>
</dbReference>
<evidence type="ECO:0000313" key="4">
    <source>
        <dbReference type="Proteomes" id="UP000563426"/>
    </source>
</evidence>
<sequence>MVPALSVVLPFTPATAAAAARFANALSGQAQVVLAGEGPVDVTPGPNVHVLAAQGGKGAAIRAALPHVTGTHTVLQDPDAAYSPDSYDALVQPLRDDTADGVFGRRPGMSPEMVAERALGGITRFVTDVALTDPLTGLRAFRTEALRSIQLTSDDDAVDAELVVKLAAQLFRLTEVALPPLQAVPRRPASAHLARLRTLVRYATVRDDADNQHEGYSTLERMDGATHYNQWLGRRFREHMGRRVLEIGAGIGTITRELEGGAEHLVALEVERFYVDRLKNMFRGKPHVRPYLSDVALADWESLKAENLDTIVLSNVLEHIPDDASAVRRFRQILQPDGRVLILVPALPQLFGAIDEAVGHYRRYTPESLRAVLEQNGFRVDTLEWMNLVGLPGWFVNSRLLRRRAVPKLQLKIYDAFAPLFAQAERQVKLPVGMSLFAVGRAV</sequence>
<comment type="caution">
    <text evidence="3">The sequence shown here is derived from an EMBL/GenBank/DDBJ whole genome shotgun (WGS) entry which is preliminary data.</text>
</comment>
<accession>A0A3A8I9D3</accession>
<dbReference type="RefSeq" id="WP_120527597.1">
    <property type="nucleotide sequence ID" value="NZ_JABFJV010000246.1"/>
</dbReference>
<keyword evidence="4" id="KW-1185">Reference proteome</keyword>
<keyword evidence="3" id="KW-0808">Transferase</keyword>
<feature type="chain" id="PRO_5044076078" evidence="1">
    <location>
        <begin position="20"/>
        <end position="443"/>
    </location>
</feature>
<dbReference type="SUPFAM" id="SSF53448">
    <property type="entry name" value="Nucleotide-diphospho-sugar transferases"/>
    <property type="match status" value="1"/>
</dbReference>
<dbReference type="InterPro" id="IPR029044">
    <property type="entry name" value="Nucleotide-diphossugar_trans"/>
</dbReference>
<dbReference type="InterPro" id="IPR029063">
    <property type="entry name" value="SAM-dependent_MTases_sf"/>
</dbReference>
<dbReference type="GO" id="GO:0032259">
    <property type="term" value="P:methylation"/>
    <property type="evidence" value="ECO:0007669"/>
    <property type="project" value="UniProtKB-KW"/>
</dbReference>
<dbReference type="Pfam" id="PF00535">
    <property type="entry name" value="Glycos_transf_2"/>
    <property type="match status" value="1"/>
</dbReference>
<dbReference type="GO" id="GO:0008168">
    <property type="term" value="F:methyltransferase activity"/>
    <property type="evidence" value="ECO:0007669"/>
    <property type="project" value="UniProtKB-KW"/>
</dbReference>
<evidence type="ECO:0000259" key="2">
    <source>
        <dbReference type="Pfam" id="PF00535"/>
    </source>
</evidence>
<evidence type="ECO:0000256" key="1">
    <source>
        <dbReference type="SAM" id="SignalP"/>
    </source>
</evidence>
<evidence type="ECO:0000313" key="3">
    <source>
        <dbReference type="EMBL" id="NOK37694.1"/>
    </source>
</evidence>
<proteinExistence type="predicted"/>
<dbReference type="Proteomes" id="UP000563426">
    <property type="component" value="Unassembled WGS sequence"/>
</dbReference>
<dbReference type="AlphaFoldDB" id="A0A3A8I9D3"/>
<dbReference type="Gene3D" id="3.40.50.150">
    <property type="entry name" value="Vaccinia Virus protein VP39"/>
    <property type="match status" value="1"/>
</dbReference>
<dbReference type="PANTHER" id="PTHR48090:SF7">
    <property type="entry name" value="RFBJ PROTEIN"/>
    <property type="match status" value="1"/>
</dbReference>
<dbReference type="PANTHER" id="PTHR48090">
    <property type="entry name" value="UNDECAPRENYL-PHOSPHATE 4-DEOXY-4-FORMAMIDO-L-ARABINOSE TRANSFERASE-RELATED"/>
    <property type="match status" value="1"/>
</dbReference>
<keyword evidence="1" id="KW-0732">Signal</keyword>
<feature type="signal peptide" evidence="1">
    <location>
        <begin position="1"/>
        <end position="19"/>
    </location>
</feature>
<gene>
    <name evidence="3" type="ORF">HMI49_31290</name>
</gene>
<dbReference type="OrthoDB" id="9765084at2"/>
<keyword evidence="3" id="KW-0489">Methyltransferase</keyword>
<organism evidence="3 4">
    <name type="scientific">Corallococcus exercitus</name>
    <dbReference type="NCBI Taxonomy" id="2316736"/>
    <lineage>
        <taxon>Bacteria</taxon>
        <taxon>Pseudomonadati</taxon>
        <taxon>Myxococcota</taxon>
        <taxon>Myxococcia</taxon>
        <taxon>Myxococcales</taxon>
        <taxon>Cystobacterineae</taxon>
        <taxon>Myxococcaceae</taxon>
        <taxon>Corallococcus</taxon>
    </lineage>
</organism>
<dbReference type="Pfam" id="PF13489">
    <property type="entry name" value="Methyltransf_23"/>
    <property type="match status" value="1"/>
</dbReference>
<dbReference type="EMBL" id="JABFJV010000246">
    <property type="protein sequence ID" value="NOK37694.1"/>
    <property type="molecule type" value="Genomic_DNA"/>
</dbReference>
<dbReference type="CDD" id="cd02440">
    <property type="entry name" value="AdoMet_MTases"/>
    <property type="match status" value="1"/>
</dbReference>
<feature type="domain" description="Glycosyltransferase 2-like" evidence="2">
    <location>
        <begin position="47"/>
        <end position="110"/>
    </location>
</feature>
<dbReference type="InterPro" id="IPR001173">
    <property type="entry name" value="Glyco_trans_2-like"/>
</dbReference>
<reference evidence="3 4" key="1">
    <citation type="submission" date="2020-05" db="EMBL/GenBank/DDBJ databases">
        <authorList>
            <person name="Whitworth D."/>
        </authorList>
    </citation>
    <scope>NUCLEOTIDE SEQUENCE [LARGE SCALE GENOMIC DNA]</scope>
    <source>
        <strain evidence="3 4">AB043B</strain>
    </source>
</reference>
<dbReference type="InterPro" id="IPR050256">
    <property type="entry name" value="Glycosyltransferase_2"/>
</dbReference>
<protein>
    <submittedName>
        <fullName evidence="3">Methyltransferase domain-containing protein</fullName>
    </submittedName>
</protein>